<name>A0A1V3X5V1_MYCKA</name>
<gene>
    <name evidence="2" type="ORF">BZL30_4562</name>
</gene>
<comment type="caution">
    <text evidence="2">The sequence shown here is derived from an EMBL/GenBank/DDBJ whole genome shotgun (WGS) entry which is preliminary data.</text>
</comment>
<evidence type="ECO:0000256" key="1">
    <source>
        <dbReference type="SAM" id="MobiDB-lite"/>
    </source>
</evidence>
<feature type="region of interest" description="Disordered" evidence="1">
    <location>
        <begin position="1"/>
        <end position="24"/>
    </location>
</feature>
<evidence type="ECO:0000313" key="2">
    <source>
        <dbReference type="EMBL" id="OOK74186.1"/>
    </source>
</evidence>
<dbReference type="Proteomes" id="UP000189229">
    <property type="component" value="Unassembled WGS sequence"/>
</dbReference>
<dbReference type="AlphaFoldDB" id="A0A1V3X5V1"/>
<protein>
    <submittedName>
        <fullName evidence="2">Uncharacterized protein</fullName>
    </submittedName>
</protein>
<proteinExistence type="predicted"/>
<feature type="compositionally biased region" description="Low complexity" evidence="1">
    <location>
        <begin position="14"/>
        <end position="24"/>
    </location>
</feature>
<reference evidence="2 3" key="1">
    <citation type="submission" date="2017-02" db="EMBL/GenBank/DDBJ databases">
        <title>Complete genome sequences of Mycobacterium kansasii strains isolated from rhesus macaques.</title>
        <authorList>
            <person name="Panda A."/>
            <person name="Nagaraj S."/>
            <person name="Zhao X."/>
            <person name="Tettelin H."/>
            <person name="Detolla L.J."/>
        </authorList>
    </citation>
    <scope>NUCLEOTIDE SEQUENCE [LARGE SCALE GENOMIC DNA]</scope>
    <source>
        <strain evidence="2 3">11-3813</strain>
    </source>
</reference>
<evidence type="ECO:0000313" key="3">
    <source>
        <dbReference type="Proteomes" id="UP000189229"/>
    </source>
</evidence>
<accession>A0A1V3X5V1</accession>
<organism evidence="2 3">
    <name type="scientific">Mycobacterium kansasii</name>
    <dbReference type="NCBI Taxonomy" id="1768"/>
    <lineage>
        <taxon>Bacteria</taxon>
        <taxon>Bacillati</taxon>
        <taxon>Actinomycetota</taxon>
        <taxon>Actinomycetes</taxon>
        <taxon>Mycobacteriales</taxon>
        <taxon>Mycobacteriaceae</taxon>
        <taxon>Mycobacterium</taxon>
    </lineage>
</organism>
<dbReference type="EMBL" id="MVBM01000004">
    <property type="protein sequence ID" value="OOK74186.1"/>
    <property type="molecule type" value="Genomic_DNA"/>
</dbReference>
<sequence length="72" mass="7988">MPALLKPSRHGRRPAAPGCRPRPGWRAPAGISLPVAQQHLRFTDGHCRRCRRIIQRHIGIHQDQPAGVFGLG</sequence>